<dbReference type="PANTHER" id="PTHR10954">
    <property type="entry name" value="RIBONUCLEASE H2 SUBUNIT A"/>
    <property type="match status" value="1"/>
</dbReference>
<comment type="similarity">
    <text evidence="4">Belongs to the RNase HII family. RnhC subfamily.</text>
</comment>
<dbReference type="GO" id="GO:0006298">
    <property type="term" value="P:mismatch repair"/>
    <property type="evidence" value="ECO:0007669"/>
    <property type="project" value="TreeGrafter"/>
</dbReference>
<evidence type="ECO:0000256" key="9">
    <source>
        <dbReference type="ARBA" id="ARBA00022801"/>
    </source>
</evidence>
<evidence type="ECO:0000256" key="1">
    <source>
        <dbReference type="ARBA" id="ARBA00000077"/>
    </source>
</evidence>
<geneLocation type="plasmid" evidence="13">
    <name>2</name>
</geneLocation>
<evidence type="ECO:0000256" key="3">
    <source>
        <dbReference type="ARBA" id="ARBA00004496"/>
    </source>
</evidence>
<feature type="binding site" evidence="10">
    <location>
        <position position="118"/>
    </location>
    <ligand>
        <name>a divalent metal cation</name>
        <dbReference type="ChEBI" id="CHEBI:60240"/>
    </ligand>
</feature>
<name>A0A448ZXW6_METSV</name>
<sequence length="236" mass="26833">MFDEQYNSYIGVDETGVGDYFSPVISVACYIPFKNIDRLIALGVADSKTLSASFIRKNANEIKSLVIWRKNVLSQTGYNNLINAGINNNEIKTLIHTNSINHLKKYLGDANQFPVLIDQYVANENIFQNHYKKLESISWINIEKPKNLIVLKTKAEQISLSVATASIISRSLLLDYMDEQTKKYNFEFRLGASNLVIEQGISFVKKYGFEELKKVAKISFKTTQKILESIESSKEN</sequence>
<organism evidence="13">
    <name type="scientific">Metamycoplasma salivarium</name>
    <name type="common">Mycoplasma salivarium</name>
    <dbReference type="NCBI Taxonomy" id="2124"/>
    <lineage>
        <taxon>Bacteria</taxon>
        <taxon>Bacillati</taxon>
        <taxon>Mycoplasmatota</taxon>
        <taxon>Mycoplasmoidales</taxon>
        <taxon>Metamycoplasmataceae</taxon>
        <taxon>Metamycoplasma</taxon>
    </lineage>
</organism>
<dbReference type="InterPro" id="IPR036397">
    <property type="entry name" value="RNaseH_sf"/>
</dbReference>
<evidence type="ECO:0000256" key="7">
    <source>
        <dbReference type="ARBA" id="ARBA00022723"/>
    </source>
</evidence>
<dbReference type="EMBL" id="LR214939">
    <property type="protein sequence ID" value="VEU56097.1"/>
    <property type="molecule type" value="Genomic_DNA"/>
</dbReference>
<protein>
    <recommendedName>
        <fullName evidence="11">Ribonuclease</fullName>
        <ecNumber evidence="11">3.1.26.4</ecNumber>
    </recommendedName>
</protein>
<keyword evidence="6 10" id="KW-0540">Nuclease</keyword>
<evidence type="ECO:0000256" key="5">
    <source>
        <dbReference type="ARBA" id="ARBA00022490"/>
    </source>
</evidence>
<dbReference type="EC" id="3.1.26.4" evidence="11"/>
<dbReference type="GO" id="GO:0005737">
    <property type="term" value="C:cytoplasm"/>
    <property type="evidence" value="ECO:0007669"/>
    <property type="project" value="UniProtKB-SubCell"/>
</dbReference>
<accession>A0A448ZXW6</accession>
<keyword evidence="7 10" id="KW-0479">Metal-binding</keyword>
<dbReference type="RefSeq" id="WP_024543970.1">
    <property type="nucleotide sequence ID" value="NZ_LR214939.1"/>
</dbReference>
<dbReference type="AlphaFoldDB" id="A0A448ZXW6"/>
<evidence type="ECO:0000256" key="6">
    <source>
        <dbReference type="ARBA" id="ARBA00022722"/>
    </source>
</evidence>
<dbReference type="InterPro" id="IPR024567">
    <property type="entry name" value="RNase_HII/HIII_dom"/>
</dbReference>
<evidence type="ECO:0000259" key="12">
    <source>
        <dbReference type="PROSITE" id="PS51975"/>
    </source>
</evidence>
<evidence type="ECO:0000256" key="8">
    <source>
        <dbReference type="ARBA" id="ARBA00022759"/>
    </source>
</evidence>
<feature type="binding site" evidence="10">
    <location>
        <position position="14"/>
    </location>
    <ligand>
        <name>a divalent metal cation</name>
        <dbReference type="ChEBI" id="CHEBI:60240"/>
    </ligand>
</feature>
<comment type="subcellular location">
    <subcellularLocation>
        <location evidence="3">Cytoplasm</location>
    </subcellularLocation>
</comment>
<dbReference type="GO" id="GO:0032299">
    <property type="term" value="C:ribonuclease H2 complex"/>
    <property type="evidence" value="ECO:0007669"/>
    <property type="project" value="TreeGrafter"/>
</dbReference>
<comment type="catalytic activity">
    <reaction evidence="1 10 11">
        <text>Endonucleolytic cleavage to 5'-phosphomonoester.</text>
        <dbReference type="EC" id="3.1.26.4"/>
    </reaction>
</comment>
<comment type="function">
    <text evidence="2 11">Endonuclease that specifically degrades the RNA of RNA-DNA hybrids.</text>
</comment>
<dbReference type="GO" id="GO:0003723">
    <property type="term" value="F:RNA binding"/>
    <property type="evidence" value="ECO:0007669"/>
    <property type="project" value="UniProtKB-UniRule"/>
</dbReference>
<evidence type="ECO:0000313" key="13">
    <source>
        <dbReference type="EMBL" id="VEU56097.1"/>
    </source>
</evidence>
<dbReference type="GO" id="GO:0046872">
    <property type="term" value="F:metal ion binding"/>
    <property type="evidence" value="ECO:0007669"/>
    <property type="project" value="UniProtKB-KW"/>
</dbReference>
<dbReference type="CDD" id="cd06590">
    <property type="entry name" value="RNase_HII_bacteria_HIII_like"/>
    <property type="match status" value="1"/>
</dbReference>
<dbReference type="SUPFAM" id="SSF53098">
    <property type="entry name" value="Ribonuclease H-like"/>
    <property type="match status" value="1"/>
</dbReference>
<evidence type="ECO:0000256" key="2">
    <source>
        <dbReference type="ARBA" id="ARBA00004065"/>
    </source>
</evidence>
<gene>
    <name evidence="13" type="primary">rnhB_2</name>
    <name evidence="13" type="ORF">NCTC10113_00978</name>
</gene>
<dbReference type="InterPro" id="IPR001352">
    <property type="entry name" value="RNase_HII/HIII"/>
</dbReference>
<evidence type="ECO:0000256" key="11">
    <source>
        <dbReference type="RuleBase" id="RU003515"/>
    </source>
</evidence>
<dbReference type="PROSITE" id="PS51975">
    <property type="entry name" value="RNASE_H_2"/>
    <property type="match status" value="1"/>
</dbReference>
<keyword evidence="8 10" id="KW-0255">Endonuclease</keyword>
<evidence type="ECO:0000256" key="4">
    <source>
        <dbReference type="ARBA" id="ARBA00008378"/>
    </source>
</evidence>
<feature type="domain" description="RNase H type-2" evidence="12">
    <location>
        <begin position="7"/>
        <end position="232"/>
    </location>
</feature>
<dbReference type="InterPro" id="IPR012337">
    <property type="entry name" value="RNaseH-like_sf"/>
</dbReference>
<dbReference type="GO" id="GO:0004523">
    <property type="term" value="F:RNA-DNA hybrid ribonuclease activity"/>
    <property type="evidence" value="ECO:0007669"/>
    <property type="project" value="UniProtKB-UniRule"/>
</dbReference>
<feature type="binding site" evidence="10">
    <location>
        <position position="13"/>
    </location>
    <ligand>
        <name>a divalent metal cation</name>
        <dbReference type="ChEBI" id="CHEBI:60240"/>
    </ligand>
</feature>
<proteinExistence type="inferred from homology"/>
<dbReference type="PANTHER" id="PTHR10954:SF23">
    <property type="entry name" value="RIBONUCLEASE"/>
    <property type="match status" value="1"/>
</dbReference>
<keyword evidence="13" id="KW-0614">Plasmid</keyword>
<reference evidence="13" key="1">
    <citation type="submission" date="2019-01" db="EMBL/GenBank/DDBJ databases">
        <authorList>
            <consortium name="Pathogen Informatics"/>
        </authorList>
    </citation>
    <scope>NUCLEOTIDE SEQUENCE [LARGE SCALE GENOMIC DNA]</scope>
    <source>
        <strain evidence="13">NCTC10113</strain>
    </source>
</reference>
<comment type="cofactor">
    <cofactor evidence="10">
        <name>Mn(2+)</name>
        <dbReference type="ChEBI" id="CHEBI:29035"/>
    </cofactor>
    <cofactor evidence="10">
        <name>Mg(2+)</name>
        <dbReference type="ChEBI" id="CHEBI:18420"/>
    </cofactor>
    <text evidence="10">Manganese or magnesium. Binds 1 divalent metal ion per monomer in the absence of substrate. May bind a second metal ion after substrate binding.</text>
</comment>
<keyword evidence="9 10" id="KW-0378">Hydrolase</keyword>
<dbReference type="Gene3D" id="3.30.420.10">
    <property type="entry name" value="Ribonuclease H-like superfamily/Ribonuclease H"/>
    <property type="match status" value="1"/>
</dbReference>
<dbReference type="GO" id="GO:0043137">
    <property type="term" value="P:DNA replication, removal of RNA primer"/>
    <property type="evidence" value="ECO:0007669"/>
    <property type="project" value="TreeGrafter"/>
</dbReference>
<evidence type="ECO:0000256" key="10">
    <source>
        <dbReference type="PROSITE-ProRule" id="PRU01319"/>
    </source>
</evidence>
<keyword evidence="5" id="KW-0963">Cytoplasm</keyword>
<dbReference type="Pfam" id="PF01351">
    <property type="entry name" value="RNase_HII"/>
    <property type="match status" value="1"/>
</dbReference>